<dbReference type="Proteomes" id="UP000324222">
    <property type="component" value="Unassembled WGS sequence"/>
</dbReference>
<keyword evidence="2" id="KW-1185">Reference proteome</keyword>
<gene>
    <name evidence="1" type="ORF">E2C01_005609</name>
</gene>
<proteinExistence type="predicted"/>
<sequence>MSDQKMQLFFKSKSRAMTILRANSDSGVVLVVTAALTGVSWDQAITLSTVIEAPMTAGAGDSIGVNNGILIHHTLLGVLVNDKTKVALKIFTGTGAVLDGHGSVIGHATVAVGVCDAALIHLLAPQ</sequence>
<dbReference type="AlphaFoldDB" id="A0A5B7CVY7"/>
<name>A0A5B7CVY7_PORTR</name>
<organism evidence="1 2">
    <name type="scientific">Portunus trituberculatus</name>
    <name type="common">Swimming crab</name>
    <name type="synonym">Neptunus trituberculatus</name>
    <dbReference type="NCBI Taxonomy" id="210409"/>
    <lineage>
        <taxon>Eukaryota</taxon>
        <taxon>Metazoa</taxon>
        <taxon>Ecdysozoa</taxon>
        <taxon>Arthropoda</taxon>
        <taxon>Crustacea</taxon>
        <taxon>Multicrustacea</taxon>
        <taxon>Malacostraca</taxon>
        <taxon>Eumalacostraca</taxon>
        <taxon>Eucarida</taxon>
        <taxon>Decapoda</taxon>
        <taxon>Pleocyemata</taxon>
        <taxon>Brachyura</taxon>
        <taxon>Eubrachyura</taxon>
        <taxon>Portunoidea</taxon>
        <taxon>Portunidae</taxon>
        <taxon>Portuninae</taxon>
        <taxon>Portunus</taxon>
    </lineage>
</organism>
<evidence type="ECO:0000313" key="2">
    <source>
        <dbReference type="Proteomes" id="UP000324222"/>
    </source>
</evidence>
<comment type="caution">
    <text evidence="1">The sequence shown here is derived from an EMBL/GenBank/DDBJ whole genome shotgun (WGS) entry which is preliminary data.</text>
</comment>
<dbReference type="EMBL" id="VSRR010000244">
    <property type="protein sequence ID" value="MPC12894.1"/>
    <property type="molecule type" value="Genomic_DNA"/>
</dbReference>
<accession>A0A5B7CVY7</accession>
<reference evidence="1 2" key="1">
    <citation type="submission" date="2019-05" db="EMBL/GenBank/DDBJ databases">
        <title>Another draft genome of Portunus trituberculatus and its Hox gene families provides insights of decapod evolution.</title>
        <authorList>
            <person name="Jeong J.-H."/>
            <person name="Song I."/>
            <person name="Kim S."/>
            <person name="Choi T."/>
            <person name="Kim D."/>
            <person name="Ryu S."/>
            <person name="Kim W."/>
        </authorList>
    </citation>
    <scope>NUCLEOTIDE SEQUENCE [LARGE SCALE GENOMIC DNA]</scope>
    <source>
        <tissue evidence="1">Muscle</tissue>
    </source>
</reference>
<protein>
    <submittedName>
        <fullName evidence="1">Uncharacterized protein</fullName>
    </submittedName>
</protein>
<evidence type="ECO:0000313" key="1">
    <source>
        <dbReference type="EMBL" id="MPC12894.1"/>
    </source>
</evidence>